<organism evidence="1 2">
    <name type="scientific">Leptospira terpstrae serovar Hualin str. LT 11-33 = ATCC 700639</name>
    <dbReference type="NCBI Taxonomy" id="1257025"/>
    <lineage>
        <taxon>Bacteria</taxon>
        <taxon>Pseudomonadati</taxon>
        <taxon>Spirochaetota</taxon>
        <taxon>Spirochaetia</taxon>
        <taxon>Leptospirales</taxon>
        <taxon>Leptospiraceae</taxon>
        <taxon>Leptospira</taxon>
    </lineage>
</organism>
<dbReference type="STRING" id="1257025.LEP1GSC203_0523"/>
<comment type="caution">
    <text evidence="1">The sequence shown here is derived from an EMBL/GenBank/DDBJ whole genome shotgun (WGS) entry which is preliminary data.</text>
</comment>
<gene>
    <name evidence="1" type="ORF">LEP1GSC203_0523</name>
</gene>
<name>N1VQ52_9LEPT</name>
<proteinExistence type="predicted"/>
<evidence type="ECO:0000313" key="1">
    <source>
        <dbReference type="EMBL" id="EMY60568.1"/>
    </source>
</evidence>
<sequence length="65" mass="7751">MDFRFHFYGEWRRPRKKREFLALWNADFPLDGVQTLFSELQNSFPLDNLPKFQILTGKLNKGAFG</sequence>
<accession>N1VQ52</accession>
<protein>
    <submittedName>
        <fullName evidence="1">Uncharacterized protein</fullName>
    </submittedName>
</protein>
<dbReference type="Proteomes" id="UP000012371">
    <property type="component" value="Unassembled WGS sequence"/>
</dbReference>
<keyword evidence="2" id="KW-1185">Reference proteome</keyword>
<reference evidence="1" key="1">
    <citation type="submission" date="2013-03" db="EMBL/GenBank/DDBJ databases">
        <authorList>
            <person name="Harkins D.M."/>
            <person name="Durkin A.S."/>
            <person name="Brinkac L.M."/>
            <person name="Haft D.H."/>
            <person name="Selengut J.D."/>
            <person name="Sanka R."/>
            <person name="DePew J."/>
            <person name="Purushe J."/>
            <person name="Hartskeerl R.A."/>
            <person name="Ahmed A."/>
            <person name="van der Linden H."/>
            <person name="Goris M.G.A."/>
            <person name="Vinetz J.M."/>
            <person name="Sutton G.G."/>
            <person name="Nierman W.C."/>
            <person name="Fouts D.E."/>
        </authorList>
    </citation>
    <scope>NUCLEOTIDE SEQUENCE [LARGE SCALE GENOMIC DNA]</scope>
    <source>
        <strain evidence="1">LT 11-33</strain>
    </source>
</reference>
<dbReference type="OrthoDB" id="9973687at2"/>
<dbReference type="EMBL" id="AOGW02000015">
    <property type="protein sequence ID" value="EMY60568.1"/>
    <property type="molecule type" value="Genomic_DNA"/>
</dbReference>
<dbReference type="AlphaFoldDB" id="N1VQ52"/>
<evidence type="ECO:0000313" key="2">
    <source>
        <dbReference type="Proteomes" id="UP000012371"/>
    </source>
</evidence>